<dbReference type="Gene3D" id="3.40.50.150">
    <property type="entry name" value="Vaccinia Virus protein VP39"/>
    <property type="match status" value="1"/>
</dbReference>
<evidence type="ECO:0000313" key="5">
    <source>
        <dbReference type="EMBL" id="EMF10872.1"/>
    </source>
</evidence>
<keyword evidence="3 5" id="KW-0808">Transferase</keyword>
<proteinExistence type="inferred from homology"/>
<name>N1QGB0_SPHMS</name>
<dbReference type="HOGENOM" id="CLU_049344_1_2_1"/>
<feature type="domain" description="Methyltransferase type 11" evidence="4">
    <location>
        <begin position="41"/>
        <end position="141"/>
    </location>
</feature>
<evidence type="ECO:0000259" key="4">
    <source>
        <dbReference type="Pfam" id="PF08241"/>
    </source>
</evidence>
<comment type="similarity">
    <text evidence="1">Belongs to the methyltransferase superfamily.</text>
</comment>
<reference evidence="5" key="1">
    <citation type="journal article" date="2012" name="PLoS Pathog.">
        <title>Diverse lifestyles and strategies of plant pathogenesis encoded in the genomes of eighteen Dothideomycetes fungi.</title>
        <authorList>
            <person name="Ohm R.A."/>
            <person name="Feau N."/>
            <person name="Henrissat B."/>
            <person name="Schoch C.L."/>
            <person name="Horwitz B.A."/>
            <person name="Barry K.W."/>
            <person name="Condon B.J."/>
            <person name="Copeland A.C."/>
            <person name="Dhillon B."/>
            <person name="Glaser F."/>
            <person name="Hesse C.N."/>
            <person name="Kosti I."/>
            <person name="LaButti K."/>
            <person name="Lindquist E.A."/>
            <person name="Lucas S."/>
            <person name="Salamov A.A."/>
            <person name="Bradshaw R.E."/>
            <person name="Ciuffetti L."/>
            <person name="Hamelin R.C."/>
            <person name="Kema G.H.J."/>
            <person name="Lawrence C."/>
            <person name="Scott J.A."/>
            <person name="Spatafora J.W."/>
            <person name="Turgeon B.G."/>
            <person name="de Wit P.J.G.M."/>
            <person name="Zhong S."/>
            <person name="Goodwin S.B."/>
            <person name="Grigoriev I.V."/>
        </authorList>
    </citation>
    <scope>NUCLEOTIDE SEQUENCE [LARGE SCALE GENOMIC DNA]</scope>
    <source>
        <strain evidence="5">SO2202</strain>
    </source>
</reference>
<dbReference type="GO" id="GO:0008757">
    <property type="term" value="F:S-adenosylmethionine-dependent methyltransferase activity"/>
    <property type="evidence" value="ECO:0007669"/>
    <property type="project" value="InterPro"/>
</dbReference>
<sequence>MATFAKATFSHTGYAAFRPSYPNTLFDILLAYHQGPKKLLLDLGCGTGVASYPLSRRFERVIATDPSAGMIREAQSGLSTLKPTKDPIQLSFQQSSAEHSPFLAQAEIDCVTAAQSAHWFDQSRLWPELQRIVRKGGTLAFWGYKDHVFPEFPAASEILQHYAYDPHPDCLGSYWPQPGRSYVQDKLRVIQPPGEEWEDVRRMEYEPGLQGRNSGEGKLLMRRTVTLGQCKEYMRTWSAYHGWKDTHRGMEARARGGKGDVVDGIFDEIARKEKHFEKEENSVYMEWGSAMILARRK</sequence>
<dbReference type="PANTHER" id="PTHR44942:SF4">
    <property type="entry name" value="METHYLTRANSFERASE TYPE 11 DOMAIN-CONTAINING PROTEIN"/>
    <property type="match status" value="1"/>
</dbReference>
<dbReference type="AlphaFoldDB" id="N1QGB0"/>
<dbReference type="STRING" id="692275.N1QGB0"/>
<dbReference type="Pfam" id="PF08241">
    <property type="entry name" value="Methyltransf_11"/>
    <property type="match status" value="1"/>
</dbReference>
<dbReference type="SUPFAM" id="SSF53335">
    <property type="entry name" value="S-adenosyl-L-methionine-dependent methyltransferases"/>
    <property type="match status" value="1"/>
</dbReference>
<dbReference type="OMA" id="RTWSAYH"/>
<dbReference type="GeneID" id="27907667"/>
<organism evidence="5 6">
    <name type="scientific">Sphaerulina musiva (strain SO2202)</name>
    <name type="common">Poplar stem canker fungus</name>
    <name type="synonym">Septoria musiva</name>
    <dbReference type="NCBI Taxonomy" id="692275"/>
    <lineage>
        <taxon>Eukaryota</taxon>
        <taxon>Fungi</taxon>
        <taxon>Dikarya</taxon>
        <taxon>Ascomycota</taxon>
        <taxon>Pezizomycotina</taxon>
        <taxon>Dothideomycetes</taxon>
        <taxon>Dothideomycetidae</taxon>
        <taxon>Mycosphaerellales</taxon>
        <taxon>Mycosphaerellaceae</taxon>
        <taxon>Sphaerulina</taxon>
    </lineage>
</organism>
<accession>N1QGB0</accession>
<reference evidence="5" key="2">
    <citation type="submission" date="2012-07" db="EMBL/GenBank/DDBJ databases">
        <title>Genome evolution in poplar pathogens from wild and recently domesticated pathosystems.</title>
        <authorList>
            <consortium name="DOE Joint Genome Institute"/>
            <person name="Dhillon B."/>
            <person name="Feau N."/>
            <person name="Sakalidis M.L."/>
            <person name="Gill N."/>
            <person name="Aerts A."/>
            <person name="Ohm R."/>
            <person name="LaButti K."/>
            <person name="Pangilinan J."/>
            <person name="Lindquist E."/>
            <person name="Copeland A."/>
            <person name="Beauseigle S."/>
            <person name="Grigoriev I.V."/>
            <person name="Goodwin S.B."/>
            <person name="Tanguay P."/>
            <person name="Hamelin R.C."/>
        </authorList>
    </citation>
    <scope>NUCLEOTIDE SEQUENCE</scope>
    <source>
        <strain evidence="5">SO2202</strain>
    </source>
</reference>
<evidence type="ECO:0000256" key="3">
    <source>
        <dbReference type="ARBA" id="ARBA00022679"/>
    </source>
</evidence>
<dbReference type="RefSeq" id="XP_016758993.1">
    <property type="nucleotide sequence ID" value="XM_016910530.1"/>
</dbReference>
<protein>
    <submittedName>
        <fullName evidence="5">S-adenosyl-L-methionine-dependent methyltransferase</fullName>
    </submittedName>
</protein>
<dbReference type="OrthoDB" id="10027013at2759"/>
<dbReference type="InterPro" id="IPR029063">
    <property type="entry name" value="SAM-dependent_MTases_sf"/>
</dbReference>
<dbReference type="eggNOG" id="KOG3010">
    <property type="taxonomic scope" value="Eukaryota"/>
</dbReference>
<dbReference type="InterPro" id="IPR051052">
    <property type="entry name" value="Diverse_substrate_MTase"/>
</dbReference>
<evidence type="ECO:0000256" key="2">
    <source>
        <dbReference type="ARBA" id="ARBA00022603"/>
    </source>
</evidence>
<dbReference type="Proteomes" id="UP000016931">
    <property type="component" value="Unassembled WGS sequence"/>
</dbReference>
<evidence type="ECO:0000256" key="1">
    <source>
        <dbReference type="ARBA" id="ARBA00008361"/>
    </source>
</evidence>
<keyword evidence="2 5" id="KW-0489">Methyltransferase</keyword>
<dbReference type="EMBL" id="KB456267">
    <property type="protein sequence ID" value="EMF10872.1"/>
    <property type="molecule type" value="Genomic_DNA"/>
</dbReference>
<dbReference type="GO" id="GO:0032259">
    <property type="term" value="P:methylation"/>
    <property type="evidence" value="ECO:0007669"/>
    <property type="project" value="UniProtKB-KW"/>
</dbReference>
<dbReference type="InterPro" id="IPR013216">
    <property type="entry name" value="Methyltransf_11"/>
</dbReference>
<gene>
    <name evidence="5" type="ORF">SEPMUDRAFT_90372</name>
</gene>
<evidence type="ECO:0000313" key="6">
    <source>
        <dbReference type="Proteomes" id="UP000016931"/>
    </source>
</evidence>
<dbReference type="PANTHER" id="PTHR44942">
    <property type="entry name" value="METHYLTRANSF_11 DOMAIN-CONTAINING PROTEIN"/>
    <property type="match status" value="1"/>
</dbReference>
<keyword evidence="6" id="KW-1185">Reference proteome</keyword>
<dbReference type="CDD" id="cd02440">
    <property type="entry name" value="AdoMet_MTases"/>
    <property type="match status" value="1"/>
</dbReference>